<keyword evidence="2" id="KW-1185">Reference proteome</keyword>
<dbReference type="Pfam" id="PF05853">
    <property type="entry name" value="BKACE"/>
    <property type="match status" value="1"/>
</dbReference>
<dbReference type="Proteomes" id="UP001501266">
    <property type="component" value="Unassembled WGS sequence"/>
</dbReference>
<name>A0ABN1YXI4_9MICO</name>
<gene>
    <name evidence="1" type="ORF">GCM10009640_22120</name>
</gene>
<sequence length="240" mass="25441">MQVKACLNGARDVSSHPRLSADPALLAREAAAAVAAGAFAVHVHPKDAAGRDSLAADVVDRCLRAMRAAVDAPVGITTGAWTGDAATRLAAIRGWRELPDFASVNAHEPGAERVAALLLERGVAVEAGIWEEAALRRWMRWPDRSACLRVLVEIQDDDAGAVEALARVLVDGARAAEPSMPVLLHGEERATWPAIDLAIAWQLPTRAGLEDTLTLPDGSVAADSAALVRAVLERERRAPR</sequence>
<comment type="caution">
    <text evidence="1">The sequence shown here is derived from an EMBL/GenBank/DDBJ whole genome shotgun (WGS) entry which is preliminary data.</text>
</comment>
<proteinExistence type="predicted"/>
<dbReference type="Gene3D" id="3.20.20.70">
    <property type="entry name" value="Aldolase class I"/>
    <property type="match status" value="2"/>
</dbReference>
<organism evidence="1 2">
    <name type="scientific">Agrococcus citreus</name>
    <dbReference type="NCBI Taxonomy" id="84643"/>
    <lineage>
        <taxon>Bacteria</taxon>
        <taxon>Bacillati</taxon>
        <taxon>Actinomycetota</taxon>
        <taxon>Actinomycetes</taxon>
        <taxon>Micrococcales</taxon>
        <taxon>Microbacteriaceae</taxon>
        <taxon>Agrococcus</taxon>
    </lineage>
</organism>
<protein>
    <submittedName>
        <fullName evidence="1">3-keto-5-aminohexanoate cleavage protein</fullName>
    </submittedName>
</protein>
<dbReference type="InterPro" id="IPR013785">
    <property type="entry name" value="Aldolase_TIM"/>
</dbReference>
<dbReference type="EMBL" id="BAAAKK010000005">
    <property type="protein sequence ID" value="GAA1424885.1"/>
    <property type="molecule type" value="Genomic_DNA"/>
</dbReference>
<evidence type="ECO:0000313" key="1">
    <source>
        <dbReference type="EMBL" id="GAA1424885.1"/>
    </source>
</evidence>
<accession>A0ABN1YXI4</accession>
<reference evidence="1 2" key="1">
    <citation type="journal article" date="2019" name="Int. J. Syst. Evol. Microbiol.">
        <title>The Global Catalogue of Microorganisms (GCM) 10K type strain sequencing project: providing services to taxonomists for standard genome sequencing and annotation.</title>
        <authorList>
            <consortium name="The Broad Institute Genomics Platform"/>
            <consortium name="The Broad Institute Genome Sequencing Center for Infectious Disease"/>
            <person name="Wu L."/>
            <person name="Ma J."/>
        </authorList>
    </citation>
    <scope>NUCLEOTIDE SEQUENCE [LARGE SCALE GENOMIC DNA]</scope>
    <source>
        <strain evidence="1 2">JCM 12398</strain>
    </source>
</reference>
<dbReference type="PANTHER" id="PTHR37418:SF1">
    <property type="entry name" value="3-KETO-5-AMINOHEXANOATE CLEAVAGE PROTEIN"/>
    <property type="match status" value="1"/>
</dbReference>
<evidence type="ECO:0000313" key="2">
    <source>
        <dbReference type="Proteomes" id="UP001501266"/>
    </source>
</evidence>
<dbReference type="InterPro" id="IPR008567">
    <property type="entry name" value="BKACE"/>
</dbReference>
<dbReference type="RefSeq" id="WP_343920377.1">
    <property type="nucleotide sequence ID" value="NZ_BAAAKK010000005.1"/>
</dbReference>
<dbReference type="PANTHER" id="PTHR37418">
    <property type="entry name" value="3-KETO-5-AMINOHEXANOATE CLEAVAGE ENZYME-RELATED"/>
    <property type="match status" value="1"/>
</dbReference>